<evidence type="ECO:0000313" key="4">
    <source>
        <dbReference type="EMBL" id="EXC01818.1"/>
    </source>
</evidence>
<evidence type="ECO:0000256" key="2">
    <source>
        <dbReference type="SAM" id="MobiDB-lite"/>
    </source>
</evidence>
<accession>W9S087</accession>
<feature type="domain" description="C2H2-type" evidence="3">
    <location>
        <begin position="29"/>
        <end position="56"/>
    </location>
</feature>
<dbReference type="InterPro" id="IPR013087">
    <property type="entry name" value="Znf_C2H2_type"/>
</dbReference>
<proteinExistence type="predicted"/>
<name>W9S087_9ROSA</name>
<sequence length="212" mass="23462">MVGYGRINLSHGQNNVPPQRPSSYSRKQMTCRLCGRVLLSTQALIAHIETHLIQDEMASRSRQNQKYPHKPPPNLLNIPRPHSSNLLVCNPNFRPAFPTPPPPPFFPGPVVQRPVAMRPVNNISLTLGNGSGPAQIIKVISHPPNPPPQVSPLVRNDRGKLVTQAHKSVVEAAPVDDVTKPFRRQLEQPIGKVEVVDLEEENGDKLDLTLKL</sequence>
<reference evidence="5" key="1">
    <citation type="submission" date="2013-01" db="EMBL/GenBank/DDBJ databases">
        <title>Draft Genome Sequence of a Mulberry Tree, Morus notabilis C.K. Schneid.</title>
        <authorList>
            <person name="He N."/>
            <person name="Zhao S."/>
        </authorList>
    </citation>
    <scope>NUCLEOTIDE SEQUENCE</scope>
</reference>
<gene>
    <name evidence="4" type="ORF">L484_021458</name>
</gene>
<keyword evidence="1" id="KW-0863">Zinc-finger</keyword>
<dbReference type="AlphaFoldDB" id="W9S087"/>
<dbReference type="Proteomes" id="UP000030645">
    <property type="component" value="Unassembled WGS sequence"/>
</dbReference>
<keyword evidence="5" id="KW-1185">Reference proteome</keyword>
<dbReference type="PROSITE" id="PS00028">
    <property type="entry name" value="ZINC_FINGER_C2H2_1"/>
    <property type="match status" value="1"/>
</dbReference>
<keyword evidence="1" id="KW-0862">Zinc</keyword>
<dbReference type="EMBL" id="KE345336">
    <property type="protein sequence ID" value="EXC01818.1"/>
    <property type="molecule type" value="Genomic_DNA"/>
</dbReference>
<dbReference type="PROSITE" id="PS50157">
    <property type="entry name" value="ZINC_FINGER_C2H2_2"/>
    <property type="match status" value="1"/>
</dbReference>
<feature type="compositionally biased region" description="Polar residues" evidence="2">
    <location>
        <begin position="10"/>
        <end position="24"/>
    </location>
</feature>
<feature type="region of interest" description="Disordered" evidence="2">
    <location>
        <begin position="1"/>
        <end position="24"/>
    </location>
</feature>
<organism evidence="4 5">
    <name type="scientific">Morus notabilis</name>
    <dbReference type="NCBI Taxonomy" id="981085"/>
    <lineage>
        <taxon>Eukaryota</taxon>
        <taxon>Viridiplantae</taxon>
        <taxon>Streptophyta</taxon>
        <taxon>Embryophyta</taxon>
        <taxon>Tracheophyta</taxon>
        <taxon>Spermatophyta</taxon>
        <taxon>Magnoliopsida</taxon>
        <taxon>eudicotyledons</taxon>
        <taxon>Gunneridae</taxon>
        <taxon>Pentapetalae</taxon>
        <taxon>rosids</taxon>
        <taxon>fabids</taxon>
        <taxon>Rosales</taxon>
        <taxon>Moraceae</taxon>
        <taxon>Moreae</taxon>
        <taxon>Morus</taxon>
    </lineage>
</organism>
<evidence type="ECO:0000313" key="5">
    <source>
        <dbReference type="Proteomes" id="UP000030645"/>
    </source>
</evidence>
<protein>
    <recommendedName>
        <fullName evidence="3">C2H2-type domain-containing protein</fullName>
    </recommendedName>
</protein>
<keyword evidence="1" id="KW-0479">Metal-binding</keyword>
<evidence type="ECO:0000256" key="1">
    <source>
        <dbReference type="PROSITE-ProRule" id="PRU00042"/>
    </source>
</evidence>
<dbReference type="GO" id="GO:0008270">
    <property type="term" value="F:zinc ion binding"/>
    <property type="evidence" value="ECO:0007669"/>
    <property type="project" value="UniProtKB-KW"/>
</dbReference>
<evidence type="ECO:0000259" key="3">
    <source>
        <dbReference type="PROSITE" id="PS50157"/>
    </source>
</evidence>